<dbReference type="Gene3D" id="1.20.1250.20">
    <property type="entry name" value="MFS general substrate transporter like domains"/>
    <property type="match status" value="1"/>
</dbReference>
<dbReference type="GO" id="GO:0016020">
    <property type="term" value="C:membrane"/>
    <property type="evidence" value="ECO:0007669"/>
    <property type="project" value="UniProtKB-SubCell"/>
</dbReference>
<dbReference type="GeneID" id="63790283"/>
<feature type="domain" description="Major facilitator superfamily (MFS) profile" evidence="7">
    <location>
        <begin position="1"/>
        <end position="430"/>
    </location>
</feature>
<name>A0A364KNC7_TALAM</name>
<dbReference type="InterPro" id="IPR036259">
    <property type="entry name" value="MFS_trans_sf"/>
</dbReference>
<feature type="transmembrane region" description="Helical" evidence="6">
    <location>
        <begin position="302"/>
        <end position="321"/>
    </location>
</feature>
<dbReference type="EMBL" id="MIKG01000001">
    <property type="protein sequence ID" value="RAO65054.1"/>
    <property type="molecule type" value="Genomic_DNA"/>
</dbReference>
<evidence type="ECO:0000256" key="3">
    <source>
        <dbReference type="ARBA" id="ARBA00022692"/>
    </source>
</evidence>
<keyword evidence="9" id="KW-1185">Reference proteome</keyword>
<protein>
    <recommendedName>
        <fullName evidence="7">Major facilitator superfamily (MFS) profile domain-containing protein</fullName>
    </recommendedName>
</protein>
<dbReference type="InterPro" id="IPR020846">
    <property type="entry name" value="MFS_dom"/>
</dbReference>
<feature type="transmembrane region" description="Helical" evidence="6">
    <location>
        <begin position="27"/>
        <end position="47"/>
    </location>
</feature>
<dbReference type="Proteomes" id="UP000249363">
    <property type="component" value="Unassembled WGS sequence"/>
</dbReference>
<dbReference type="OrthoDB" id="5086884at2759"/>
<dbReference type="GO" id="GO:0022857">
    <property type="term" value="F:transmembrane transporter activity"/>
    <property type="evidence" value="ECO:0007669"/>
    <property type="project" value="InterPro"/>
</dbReference>
<evidence type="ECO:0000313" key="8">
    <source>
        <dbReference type="EMBL" id="RAO65054.1"/>
    </source>
</evidence>
<feature type="transmembrane region" description="Helical" evidence="6">
    <location>
        <begin position="327"/>
        <end position="345"/>
    </location>
</feature>
<keyword evidence="3 6" id="KW-0812">Transmembrane</keyword>
<evidence type="ECO:0000256" key="6">
    <source>
        <dbReference type="SAM" id="Phobius"/>
    </source>
</evidence>
<dbReference type="PROSITE" id="PS50850">
    <property type="entry name" value="MFS"/>
    <property type="match status" value="1"/>
</dbReference>
<dbReference type="AlphaFoldDB" id="A0A364KNC7"/>
<dbReference type="RefSeq" id="XP_040729571.1">
    <property type="nucleotide sequence ID" value="XM_040873061.1"/>
</dbReference>
<feature type="transmembrane region" description="Helical" evidence="6">
    <location>
        <begin position="272"/>
        <end position="290"/>
    </location>
</feature>
<dbReference type="InterPro" id="IPR050930">
    <property type="entry name" value="MFS_Vesicular_Transporter"/>
</dbReference>
<dbReference type="SUPFAM" id="SSF103473">
    <property type="entry name" value="MFS general substrate transporter"/>
    <property type="match status" value="1"/>
</dbReference>
<sequence length="430" mass="46006">MIVPIVPYTLEERVGVDDADVLKWTSIFLAVFGFTNVISSPLIGLLADKFPSRRILFTFGLLVMAISTALYWIGTTIFMLVAARALQGLSATAVWVVGMAIINDVSGPDDLGISMSYVWSANTLGLLCGPIIGGTLFQFAGYHSVFAVAIGLLGVDTVLRLLMAEISNEDVSPSSNIVRAVDTEGELREENPLLQAPVAAKHSYNDWNMNPVPENEPTADPSLRVRSAFSILLCYPRTATIVVASIMNAGILSSFETVLPLYLVQLFHIDSARVGLFFLSLSGSTLLSPTFGKIADKYGTKWITVISTICVGGAILMMSLVNRNTTFHQSLLYVLLFFCGIGRTGQRVGMSTDTGLALRALVEEPGVVDQQLTVAGITGQAYGLLSTACGIGVTLGPLLRSLTLSLAVPSAMYTGGDLRRKKEKQALVGV</sequence>
<comment type="subcellular location">
    <subcellularLocation>
        <location evidence="1">Membrane</location>
        <topology evidence="1">Multi-pass membrane protein</topology>
    </subcellularLocation>
</comment>
<evidence type="ECO:0000313" key="9">
    <source>
        <dbReference type="Proteomes" id="UP000249363"/>
    </source>
</evidence>
<evidence type="ECO:0000256" key="4">
    <source>
        <dbReference type="ARBA" id="ARBA00022989"/>
    </source>
</evidence>
<keyword evidence="2" id="KW-0813">Transport</keyword>
<dbReference type="PANTHER" id="PTHR23506:SF23">
    <property type="entry name" value="GH10249P"/>
    <property type="match status" value="1"/>
</dbReference>
<dbReference type="PANTHER" id="PTHR23506">
    <property type="entry name" value="GH10249P"/>
    <property type="match status" value="1"/>
</dbReference>
<gene>
    <name evidence="8" type="ORF">BHQ10_001066</name>
</gene>
<proteinExistence type="predicted"/>
<keyword evidence="4 6" id="KW-1133">Transmembrane helix</keyword>
<evidence type="ECO:0000256" key="2">
    <source>
        <dbReference type="ARBA" id="ARBA00022448"/>
    </source>
</evidence>
<dbReference type="InterPro" id="IPR011701">
    <property type="entry name" value="MFS"/>
</dbReference>
<comment type="caution">
    <text evidence="8">The sequence shown here is derived from an EMBL/GenBank/DDBJ whole genome shotgun (WGS) entry which is preliminary data.</text>
</comment>
<evidence type="ECO:0000256" key="1">
    <source>
        <dbReference type="ARBA" id="ARBA00004141"/>
    </source>
</evidence>
<feature type="transmembrane region" description="Helical" evidence="6">
    <location>
        <begin position="54"/>
        <end position="73"/>
    </location>
</feature>
<dbReference type="STRING" id="1196081.A0A364KNC7"/>
<dbReference type="Pfam" id="PF07690">
    <property type="entry name" value="MFS_1"/>
    <property type="match status" value="1"/>
</dbReference>
<accession>A0A364KNC7</accession>
<feature type="transmembrane region" description="Helical" evidence="6">
    <location>
        <begin position="232"/>
        <end position="252"/>
    </location>
</feature>
<evidence type="ECO:0000256" key="5">
    <source>
        <dbReference type="ARBA" id="ARBA00023136"/>
    </source>
</evidence>
<reference evidence="8 9" key="1">
    <citation type="journal article" date="2017" name="Biotechnol. Biofuels">
        <title>Differential beta-glucosidase expression as a function of carbon source availability in Talaromyces amestolkiae: a genomic and proteomic approach.</title>
        <authorList>
            <person name="de Eugenio L.I."/>
            <person name="Mendez-Liter J.A."/>
            <person name="Nieto-Dominguez M."/>
            <person name="Alonso L."/>
            <person name="Gil-Munoz J."/>
            <person name="Barriuso J."/>
            <person name="Prieto A."/>
            <person name="Martinez M.J."/>
        </authorList>
    </citation>
    <scope>NUCLEOTIDE SEQUENCE [LARGE SCALE GENOMIC DNA]</scope>
    <source>
        <strain evidence="8 9">CIB</strain>
    </source>
</reference>
<keyword evidence="5 6" id="KW-0472">Membrane</keyword>
<organism evidence="8 9">
    <name type="scientific">Talaromyces amestolkiae</name>
    <dbReference type="NCBI Taxonomy" id="1196081"/>
    <lineage>
        <taxon>Eukaryota</taxon>
        <taxon>Fungi</taxon>
        <taxon>Dikarya</taxon>
        <taxon>Ascomycota</taxon>
        <taxon>Pezizomycotina</taxon>
        <taxon>Eurotiomycetes</taxon>
        <taxon>Eurotiomycetidae</taxon>
        <taxon>Eurotiales</taxon>
        <taxon>Trichocomaceae</taxon>
        <taxon>Talaromyces</taxon>
        <taxon>Talaromyces sect. Talaromyces</taxon>
    </lineage>
</organism>
<evidence type="ECO:0000259" key="7">
    <source>
        <dbReference type="PROSITE" id="PS50850"/>
    </source>
</evidence>
<dbReference type="CDD" id="cd17325">
    <property type="entry name" value="MFS_MdtG_SLC18_like"/>
    <property type="match status" value="1"/>
</dbReference>